<keyword evidence="5" id="KW-0677">Repeat</keyword>
<evidence type="ECO:0000256" key="2">
    <source>
        <dbReference type="ARBA" id="ARBA00022448"/>
    </source>
</evidence>
<keyword evidence="7" id="KW-1133">Transmembrane helix</keyword>
<dbReference type="GO" id="GO:0005789">
    <property type="term" value="C:endoplasmic reticulum membrane"/>
    <property type="evidence" value="ECO:0007669"/>
    <property type="project" value="UniProtKB-SubCell"/>
</dbReference>
<keyword evidence="15" id="KW-1185">Reference proteome</keyword>
<dbReference type="HOGENOM" id="CLU_002125_2_0_1"/>
<keyword evidence="6" id="KW-0256">Endoplasmic reticulum</keyword>
<feature type="compositionally biased region" description="Basic and acidic residues" evidence="11">
    <location>
        <begin position="77"/>
        <end position="88"/>
    </location>
</feature>
<feature type="region of interest" description="Disordered" evidence="11">
    <location>
        <begin position="602"/>
        <end position="623"/>
    </location>
</feature>
<dbReference type="Pfam" id="PF25331">
    <property type="entry name" value="C2_Mug190_3rd"/>
    <property type="match status" value="1"/>
</dbReference>
<feature type="region of interest" description="Disordered" evidence="11">
    <location>
        <begin position="260"/>
        <end position="288"/>
    </location>
</feature>
<keyword evidence="2" id="KW-0813">Transport</keyword>
<accession>A0A0C3PHT2</accession>
<feature type="region of interest" description="Disordered" evidence="11">
    <location>
        <begin position="931"/>
        <end position="1037"/>
    </location>
</feature>
<evidence type="ECO:0008006" key="16">
    <source>
        <dbReference type="Google" id="ProtNLM"/>
    </source>
</evidence>
<dbReference type="Proteomes" id="UP000053257">
    <property type="component" value="Unassembled WGS sequence"/>
</dbReference>
<comment type="subcellular location">
    <subcellularLocation>
        <location evidence="1">Endoplasmic reticulum membrane</location>
    </subcellularLocation>
</comment>
<dbReference type="InterPro" id="IPR057349">
    <property type="entry name" value="C2_Mug190_3rd"/>
</dbReference>
<evidence type="ECO:0000256" key="5">
    <source>
        <dbReference type="ARBA" id="ARBA00022737"/>
    </source>
</evidence>
<feature type="region of interest" description="Disordered" evidence="11">
    <location>
        <begin position="771"/>
        <end position="793"/>
    </location>
</feature>
<feature type="domain" description="C2" evidence="12">
    <location>
        <begin position="377"/>
        <end position="500"/>
    </location>
</feature>
<evidence type="ECO:0000256" key="1">
    <source>
        <dbReference type="ARBA" id="ARBA00004586"/>
    </source>
</evidence>
<evidence type="ECO:0000256" key="11">
    <source>
        <dbReference type="SAM" id="MobiDB-lite"/>
    </source>
</evidence>
<dbReference type="OrthoDB" id="419768at2759"/>
<feature type="compositionally biased region" description="Basic and acidic residues" evidence="11">
    <location>
        <begin position="268"/>
        <end position="278"/>
    </location>
</feature>
<feature type="region of interest" description="Disordered" evidence="11">
    <location>
        <begin position="1"/>
        <end position="56"/>
    </location>
</feature>
<dbReference type="Gene3D" id="2.60.40.150">
    <property type="entry name" value="C2 domain"/>
    <property type="match status" value="2"/>
</dbReference>
<evidence type="ECO:0000256" key="4">
    <source>
        <dbReference type="ARBA" id="ARBA00022692"/>
    </source>
</evidence>
<dbReference type="GO" id="GO:0061817">
    <property type="term" value="P:endoplasmic reticulum-plasma membrane tethering"/>
    <property type="evidence" value="ECO:0007669"/>
    <property type="project" value="InterPro"/>
</dbReference>
<feature type="compositionally biased region" description="Basic and acidic residues" evidence="11">
    <location>
        <begin position="602"/>
        <end position="615"/>
    </location>
</feature>
<dbReference type="GO" id="GO:0008289">
    <property type="term" value="F:lipid binding"/>
    <property type="evidence" value="ECO:0007669"/>
    <property type="project" value="UniProtKB-KW"/>
</dbReference>
<dbReference type="CDD" id="cd04052">
    <property type="entry name" value="C2B_Tricalbin-like"/>
    <property type="match status" value="1"/>
</dbReference>
<dbReference type="SUPFAM" id="SSF49562">
    <property type="entry name" value="C2 domain (Calcium/lipid-binding domain, CaLB)"/>
    <property type="match status" value="2"/>
</dbReference>
<gene>
    <name evidence="14" type="ORF">PHLGIDRAFT_30925</name>
</gene>
<feature type="compositionally biased region" description="Basic and acidic residues" evidence="11">
    <location>
        <begin position="42"/>
        <end position="55"/>
    </location>
</feature>
<dbReference type="CDD" id="cd21676">
    <property type="entry name" value="SMP_Mug190"/>
    <property type="match status" value="1"/>
</dbReference>
<name>A0A0C3PHT2_PHLG1</name>
<dbReference type="PANTHER" id="PTHR47348">
    <property type="entry name" value="MEIOTICALLY UP-REGULATED GENE 190 PROTEIN"/>
    <property type="match status" value="1"/>
</dbReference>
<evidence type="ECO:0000259" key="13">
    <source>
        <dbReference type="PROSITE" id="PS51847"/>
    </source>
</evidence>
<evidence type="ECO:0000256" key="6">
    <source>
        <dbReference type="ARBA" id="ARBA00022824"/>
    </source>
</evidence>
<keyword evidence="10" id="KW-0472">Membrane</keyword>
<keyword evidence="9" id="KW-0446">Lipid-binding</keyword>
<dbReference type="GO" id="GO:0006869">
    <property type="term" value="P:lipid transport"/>
    <property type="evidence" value="ECO:0007669"/>
    <property type="project" value="UniProtKB-KW"/>
</dbReference>
<reference evidence="14 15" key="1">
    <citation type="journal article" date="2014" name="PLoS Genet.">
        <title>Analysis of the Phlebiopsis gigantea genome, transcriptome and secretome provides insight into its pioneer colonization strategies of wood.</title>
        <authorList>
            <person name="Hori C."/>
            <person name="Ishida T."/>
            <person name="Igarashi K."/>
            <person name="Samejima M."/>
            <person name="Suzuki H."/>
            <person name="Master E."/>
            <person name="Ferreira P."/>
            <person name="Ruiz-Duenas F.J."/>
            <person name="Held B."/>
            <person name="Canessa P."/>
            <person name="Larrondo L.F."/>
            <person name="Schmoll M."/>
            <person name="Druzhinina I.S."/>
            <person name="Kubicek C.P."/>
            <person name="Gaskell J.A."/>
            <person name="Kersten P."/>
            <person name="St John F."/>
            <person name="Glasner J."/>
            <person name="Sabat G."/>
            <person name="Splinter BonDurant S."/>
            <person name="Syed K."/>
            <person name="Yadav J."/>
            <person name="Mgbeahuruike A.C."/>
            <person name="Kovalchuk A."/>
            <person name="Asiegbu F.O."/>
            <person name="Lackner G."/>
            <person name="Hoffmeister D."/>
            <person name="Rencoret J."/>
            <person name="Gutierrez A."/>
            <person name="Sun H."/>
            <person name="Lindquist E."/>
            <person name="Barry K."/>
            <person name="Riley R."/>
            <person name="Grigoriev I.V."/>
            <person name="Henrissat B."/>
            <person name="Kues U."/>
            <person name="Berka R.M."/>
            <person name="Martinez A.T."/>
            <person name="Covert S.F."/>
            <person name="Blanchette R.A."/>
            <person name="Cullen D."/>
        </authorList>
    </citation>
    <scope>NUCLEOTIDE SEQUENCE [LARGE SCALE GENOMIC DNA]</scope>
    <source>
        <strain evidence="14 15">11061_1 CR5-6</strain>
    </source>
</reference>
<dbReference type="PROSITE" id="PS50004">
    <property type="entry name" value="C2"/>
    <property type="match status" value="2"/>
</dbReference>
<evidence type="ECO:0000256" key="3">
    <source>
        <dbReference type="ARBA" id="ARBA00022553"/>
    </source>
</evidence>
<sequence length="1099" mass="121868">MAHKLEEPYSGKNPVPQIATKLTSLVTPERATKAKAAQLQDKSSRQDEKRTEKRASRLAKGYIMHVVDPVTGEELDIKNADEDPDSKNKGQNVLETEYPPPDWGEHRRRVVSEVIPCIAAIVGAYTLTFVLTHLLSNSWITTSLSLVLPSVVAYTVVFRVQRLSRLDFDDCVWHAERMRGLRAGSDEDGDGQINAEERTKESAEWANAILRGVWPILNPDLFGIMIDLLEDIMQTSVPKFIDSVRVADLGFGSNAARITSIRSLPDSQPREQVNKEDQPDQSPEEQNDLNEQHVNVEIGFAYRGLPTGHSAKSKAKNLHVKTTMVSLMGLPRVTISVVALSRALPNVMNLPYISGFISSSINTAVAEYVAPKSFTVDLQRLISGDDIKKDTDAVGVLVVHIHSAKDVRAMDADGGSDPYVTMTFSRLGKPLYSTRIIKGDRNPIFEETAVALVDMNTIRLREKLSFQLWDSDRMSVDDLLGIAEADILDLICQPGTPHRRITRLSDPHTAHTPGTLEYTVGYYAKRPPTAALRSSGQDPGVPPDLRDNPEFQNAREVALDDLEAAVLVTPPDPAWPSGIVSVQVHEIRGLGVKREGRERSVVKMHGSREGQKGQDEAGEVEEADGLPSSYCTISLNDELVYQTRVKPITSTPIFNAGTERFIKDWRTGHIAVTVKDSRMREKDAILGVVMIKLSKILVNGSQHTRVYSLEEGLGYGRIRISVLFRPVEATLPQNLLGFDTGLLEIRDLCVKLTSDLPLDLSKCEARLKTTKSDAEEKVSRKNAHTQGDGGVHWSPDAATLTRVPVRTRYGCALLMSFKDTTVRASKRAGRKALAVLWLRDVADNEEGAREVPLWNAADGDYSRLKMNYSPPDGNLDAWDADRERVRRVGTVRVHLVFRPGISELHRDLLNGGGSGRKEAWEAYQREVDGGLRGEVGEVGGEERDPGRRPEGKRRGSDEKNAEDNTGTPPAQDAERHESGHRNGSSQPPPSCQADDETPNVNTVVSSEAVEDGNDVDHDDCTQCTSDGSFDTGDEKKGPLKKFQEWRRHEKELHRQHRGIMQAKPARTVEWVKDSMEDGIHHIKDRFSMKTMKPGVETEV</sequence>
<feature type="region of interest" description="Disordered" evidence="11">
    <location>
        <begin position="77"/>
        <end position="101"/>
    </location>
</feature>
<dbReference type="InterPro" id="IPR037765">
    <property type="entry name" value="C2B_Tricalbin"/>
</dbReference>
<dbReference type="EMBL" id="KN840543">
    <property type="protein sequence ID" value="KIP05468.1"/>
    <property type="molecule type" value="Genomic_DNA"/>
</dbReference>
<evidence type="ECO:0000259" key="12">
    <source>
        <dbReference type="PROSITE" id="PS50004"/>
    </source>
</evidence>
<dbReference type="SMART" id="SM00239">
    <property type="entry name" value="C2"/>
    <property type="match status" value="2"/>
</dbReference>
<feature type="domain" description="C2" evidence="12">
    <location>
        <begin position="561"/>
        <end position="707"/>
    </location>
</feature>
<dbReference type="Pfam" id="PF00168">
    <property type="entry name" value="C2"/>
    <property type="match status" value="2"/>
</dbReference>
<dbReference type="Pfam" id="PF25669">
    <property type="entry name" value="SMP_MUG190-like"/>
    <property type="match status" value="1"/>
</dbReference>
<dbReference type="InterPro" id="IPR035892">
    <property type="entry name" value="C2_domain_sf"/>
</dbReference>
<evidence type="ECO:0000313" key="14">
    <source>
        <dbReference type="EMBL" id="KIP05468.1"/>
    </source>
</evidence>
<keyword evidence="8" id="KW-0445">Lipid transport</keyword>
<dbReference type="InterPro" id="IPR031468">
    <property type="entry name" value="SMP_LBD"/>
</dbReference>
<dbReference type="PROSITE" id="PS51847">
    <property type="entry name" value="SMP"/>
    <property type="match status" value="1"/>
</dbReference>
<keyword evidence="4" id="KW-0812">Transmembrane</keyword>
<proteinExistence type="predicted"/>
<dbReference type="InterPro" id="IPR000008">
    <property type="entry name" value="C2_dom"/>
</dbReference>
<evidence type="ECO:0000256" key="9">
    <source>
        <dbReference type="ARBA" id="ARBA00023121"/>
    </source>
</evidence>
<evidence type="ECO:0000256" key="8">
    <source>
        <dbReference type="ARBA" id="ARBA00023055"/>
    </source>
</evidence>
<keyword evidence="3" id="KW-0597">Phosphoprotein</keyword>
<feature type="domain" description="SMP-LTD" evidence="13">
    <location>
        <begin position="199"/>
        <end position="379"/>
    </location>
</feature>
<feature type="compositionally biased region" description="Basic and acidic residues" evidence="11">
    <location>
        <begin position="931"/>
        <end position="962"/>
    </location>
</feature>
<evidence type="ECO:0000256" key="7">
    <source>
        <dbReference type="ARBA" id="ARBA00022989"/>
    </source>
</evidence>
<evidence type="ECO:0000313" key="15">
    <source>
        <dbReference type="Proteomes" id="UP000053257"/>
    </source>
</evidence>
<organism evidence="14 15">
    <name type="scientific">Phlebiopsis gigantea (strain 11061_1 CR5-6)</name>
    <name type="common">White-rot fungus</name>
    <name type="synonym">Peniophora gigantea</name>
    <dbReference type="NCBI Taxonomy" id="745531"/>
    <lineage>
        <taxon>Eukaryota</taxon>
        <taxon>Fungi</taxon>
        <taxon>Dikarya</taxon>
        <taxon>Basidiomycota</taxon>
        <taxon>Agaricomycotina</taxon>
        <taxon>Agaricomycetes</taxon>
        <taxon>Polyporales</taxon>
        <taxon>Phanerochaetaceae</taxon>
        <taxon>Phlebiopsis</taxon>
    </lineage>
</organism>
<protein>
    <recommendedName>
        <fullName evidence="16">C2 domain-containing protein</fullName>
    </recommendedName>
</protein>
<dbReference type="AlphaFoldDB" id="A0A0C3PHT2"/>
<dbReference type="PANTHER" id="PTHR47348:SF3">
    <property type="entry name" value="MEIOTICALLY UP-REGULATED GENE 190 PROTEIN"/>
    <property type="match status" value="1"/>
</dbReference>
<dbReference type="STRING" id="745531.A0A0C3PHT2"/>
<evidence type="ECO:0000256" key="10">
    <source>
        <dbReference type="ARBA" id="ARBA00023136"/>
    </source>
</evidence>